<protein>
    <submittedName>
        <fullName evidence="1">9636_t:CDS:1</fullName>
    </submittedName>
</protein>
<evidence type="ECO:0000313" key="2">
    <source>
        <dbReference type="Proteomes" id="UP000789525"/>
    </source>
</evidence>
<dbReference type="Proteomes" id="UP000789525">
    <property type="component" value="Unassembled WGS sequence"/>
</dbReference>
<sequence>MPTFGTAEGETRFPDYGPHIAIIGDTPPDDIPYTYRPEDLGIVTSTGTIDNSDWPTAGNPPQPAASRSSAAQATPSNNTPYSDAPTTVVHPRPQTVTVQTSHLIVPTTPPPSRPSTRTVIVTTASSSHSDRVRASLVQIPSTTQEDVTSSTLASSTTTTSGPAATTSAAPAVHSKASIVVSVLLVSLLGVAAVSAFISWLVRVRRRQQLRRFERMSIMNHLHEGATSNTSSDSLEKDVEVGTVDSSYQSTLRPAMPLYPEYSPALHSSSTLQNMSPRLQGRVPVHDGLARSPLHIANLAPGEIYK</sequence>
<comment type="caution">
    <text evidence="1">The sequence shown here is derived from an EMBL/GenBank/DDBJ whole genome shotgun (WGS) entry which is preliminary data.</text>
</comment>
<accession>A0ACA9P4G4</accession>
<organism evidence="1 2">
    <name type="scientific">Acaulospora colombiana</name>
    <dbReference type="NCBI Taxonomy" id="27376"/>
    <lineage>
        <taxon>Eukaryota</taxon>
        <taxon>Fungi</taxon>
        <taxon>Fungi incertae sedis</taxon>
        <taxon>Mucoromycota</taxon>
        <taxon>Glomeromycotina</taxon>
        <taxon>Glomeromycetes</taxon>
        <taxon>Diversisporales</taxon>
        <taxon>Acaulosporaceae</taxon>
        <taxon>Acaulospora</taxon>
    </lineage>
</organism>
<evidence type="ECO:0000313" key="1">
    <source>
        <dbReference type="EMBL" id="CAG8684154.1"/>
    </source>
</evidence>
<gene>
    <name evidence="1" type="ORF">ACOLOM_LOCUS9474</name>
</gene>
<name>A0ACA9P4G4_9GLOM</name>
<reference evidence="1" key="1">
    <citation type="submission" date="2021-06" db="EMBL/GenBank/DDBJ databases">
        <authorList>
            <person name="Kallberg Y."/>
            <person name="Tangrot J."/>
            <person name="Rosling A."/>
        </authorList>
    </citation>
    <scope>NUCLEOTIDE SEQUENCE</scope>
    <source>
        <strain evidence="1">CL356</strain>
    </source>
</reference>
<keyword evidence="2" id="KW-1185">Reference proteome</keyword>
<feature type="non-terminal residue" evidence="1">
    <location>
        <position position="305"/>
    </location>
</feature>
<proteinExistence type="predicted"/>
<dbReference type="EMBL" id="CAJVPT010027566">
    <property type="protein sequence ID" value="CAG8684154.1"/>
    <property type="molecule type" value="Genomic_DNA"/>
</dbReference>